<keyword evidence="2" id="KW-1185">Reference proteome</keyword>
<dbReference type="GO" id="GO:0030681">
    <property type="term" value="C:multimeric ribonuclease P complex"/>
    <property type="evidence" value="ECO:0007669"/>
    <property type="project" value="TreeGrafter"/>
</dbReference>
<gene>
    <name evidence="1" type="primary">Rpp40_1</name>
    <name evidence="1" type="ORF">N1851_025381</name>
</gene>
<dbReference type="GO" id="GO:0000447">
    <property type="term" value="P:endonucleolytic cleavage in ITS1 to separate SSU-rRNA from 5.8S rRNA and LSU-rRNA from tricistronic rRNA transcript (SSU-rRNA, 5.8S rRNA, LSU-rRNA)"/>
    <property type="evidence" value="ECO:0007669"/>
    <property type="project" value="TreeGrafter"/>
</dbReference>
<name>A0AA47MDL7_MERPO</name>
<dbReference type="Proteomes" id="UP001174136">
    <property type="component" value="Unassembled WGS sequence"/>
</dbReference>
<proteinExistence type="predicted"/>
<dbReference type="AlphaFoldDB" id="A0AA47MDL7"/>
<organism evidence="1 2">
    <name type="scientific">Merluccius polli</name>
    <name type="common">Benguela hake</name>
    <name type="synonym">Merluccius cadenati</name>
    <dbReference type="NCBI Taxonomy" id="89951"/>
    <lineage>
        <taxon>Eukaryota</taxon>
        <taxon>Metazoa</taxon>
        <taxon>Chordata</taxon>
        <taxon>Craniata</taxon>
        <taxon>Vertebrata</taxon>
        <taxon>Euteleostomi</taxon>
        <taxon>Actinopterygii</taxon>
        <taxon>Neopterygii</taxon>
        <taxon>Teleostei</taxon>
        <taxon>Neoteleostei</taxon>
        <taxon>Acanthomorphata</taxon>
        <taxon>Zeiogadaria</taxon>
        <taxon>Gadariae</taxon>
        <taxon>Gadiformes</taxon>
        <taxon>Gadoidei</taxon>
        <taxon>Merlucciidae</taxon>
        <taxon>Merluccius</taxon>
    </lineage>
</organism>
<dbReference type="GO" id="GO:0001682">
    <property type="term" value="P:tRNA 5'-leader removal"/>
    <property type="evidence" value="ECO:0007669"/>
    <property type="project" value="InterPro"/>
</dbReference>
<dbReference type="Pfam" id="PF08584">
    <property type="entry name" value="Ribonuc_P_40"/>
    <property type="match status" value="1"/>
</dbReference>
<evidence type="ECO:0000313" key="1">
    <source>
        <dbReference type="EMBL" id="KAK0138300.1"/>
    </source>
</evidence>
<reference evidence="1" key="1">
    <citation type="journal article" date="2023" name="Front. Mar. Sci.">
        <title>A new Merluccius polli reference genome to investigate the effects of global change in West African waters.</title>
        <authorList>
            <person name="Mateo J.L."/>
            <person name="Blanco-Fernandez C."/>
            <person name="Garcia-Vazquez E."/>
            <person name="Machado-Schiaffino G."/>
        </authorList>
    </citation>
    <scope>NUCLEOTIDE SEQUENCE</scope>
    <source>
        <strain evidence="1">C29</strain>
        <tissue evidence="1">Fin</tissue>
    </source>
</reference>
<dbReference type="GO" id="GO:0000172">
    <property type="term" value="C:ribonuclease MRP complex"/>
    <property type="evidence" value="ECO:0007669"/>
    <property type="project" value="TreeGrafter"/>
</dbReference>
<dbReference type="EMBL" id="JAOPHQ010004671">
    <property type="protein sequence ID" value="KAK0138300.1"/>
    <property type="molecule type" value="Genomic_DNA"/>
</dbReference>
<protein>
    <submittedName>
        <fullName evidence="1">Ribonuclease P protein subunit p40</fullName>
    </submittedName>
</protein>
<comment type="caution">
    <text evidence="1">The sequence shown here is derived from an EMBL/GenBank/DDBJ whole genome shotgun (WGS) entry which is preliminary data.</text>
</comment>
<dbReference type="GO" id="GO:0000171">
    <property type="term" value="F:ribonuclease MRP activity"/>
    <property type="evidence" value="ECO:0007669"/>
    <property type="project" value="TreeGrafter"/>
</dbReference>
<dbReference type="GO" id="GO:0004526">
    <property type="term" value="F:ribonuclease P activity"/>
    <property type="evidence" value="ECO:0007669"/>
    <property type="project" value="TreeGrafter"/>
</dbReference>
<dbReference type="PANTHER" id="PTHR15396">
    <property type="entry name" value="RIBONUCLEASE P PROTEIN SUBUNIT P40"/>
    <property type="match status" value="1"/>
</dbReference>
<evidence type="ECO:0000313" key="2">
    <source>
        <dbReference type="Proteomes" id="UP001174136"/>
    </source>
</evidence>
<dbReference type="PANTHER" id="PTHR15396:SF1">
    <property type="entry name" value="RIBONUCLEASE P PROTEIN SUBUNIT P40"/>
    <property type="match status" value="1"/>
</dbReference>
<dbReference type="InterPro" id="IPR013893">
    <property type="entry name" value="RNase_P_Rpp40"/>
</dbReference>
<sequence length="359" mass="39629">MFSHLEKTPRTLLVCERSHLDHEDARLGRHVEQHSFNHQLSLLVPGCDRLPAELDAALKGMRSFLLVRDLPLARLLEEDFIDQAVHKGSTYGLSYRTRIDEDNCYALLPNGKLVLSVDKDTYEVLGLEGETIAVPAQASRAIRVDLKDKTMSPGGRGHQRVLKALTEHTPLSCDLLLSQHLPGGEGPALQSLLSNHKLSEHRPRVSSRVMTSLPCPTLATSDLQGERRSCDPQSFLEWLGAVDAGVSFEEDRSGGYLSTYQCPQPQTLVDAAVRCGVSGLLLPEDIYSLVDVLRRSVLEPKLAPWLALTVHGFQDSPVSWGTAEHGFLSGGENFYTLVLFQNLDYWICMATGSHDACPP</sequence>
<accession>A0AA47MDL7</accession>